<evidence type="ECO:0000313" key="3">
    <source>
        <dbReference type="Proteomes" id="UP000298595"/>
    </source>
</evidence>
<feature type="domain" description="ABM" evidence="1">
    <location>
        <begin position="15"/>
        <end position="106"/>
    </location>
</feature>
<dbReference type="PROSITE" id="PS51725">
    <property type="entry name" value="ABM"/>
    <property type="match status" value="1"/>
</dbReference>
<dbReference type="InterPro" id="IPR007138">
    <property type="entry name" value="ABM_dom"/>
</dbReference>
<keyword evidence="2" id="KW-0503">Monooxygenase</keyword>
<accession>A0A4D8PL16</accession>
<dbReference type="RefSeq" id="WP_137115746.1">
    <property type="nucleotide sequence ID" value="NZ_CP032321.1"/>
</dbReference>
<proteinExistence type="predicted"/>
<dbReference type="EMBL" id="CP032321">
    <property type="protein sequence ID" value="QCN96071.1"/>
    <property type="molecule type" value="Genomic_DNA"/>
</dbReference>
<keyword evidence="2" id="KW-0560">Oxidoreductase</keyword>
<dbReference type="SUPFAM" id="SSF54909">
    <property type="entry name" value="Dimeric alpha+beta barrel"/>
    <property type="match status" value="1"/>
</dbReference>
<dbReference type="KEGG" id="aare:D3093_12845"/>
<name>A0A4D8PL16_9PROT</name>
<evidence type="ECO:0000259" key="1">
    <source>
        <dbReference type="PROSITE" id="PS51725"/>
    </source>
</evidence>
<gene>
    <name evidence="2" type="ORF">D3093_12845</name>
</gene>
<dbReference type="GO" id="GO:0004497">
    <property type="term" value="F:monooxygenase activity"/>
    <property type="evidence" value="ECO:0007669"/>
    <property type="project" value="UniProtKB-KW"/>
</dbReference>
<sequence>MAKHTATIDPQSPCLTLINVYGVEPGTQADLAKALSEATENTIRHQPGFLSVCIHSSLDGKTVVNYAQWASKEHFEGFMRKPETQEQLRMFAGLATSVAPSLYTVSAVHAD</sequence>
<dbReference type="Gene3D" id="3.30.70.100">
    <property type="match status" value="1"/>
</dbReference>
<dbReference type="Proteomes" id="UP000298595">
    <property type="component" value="Chromosome"/>
</dbReference>
<evidence type="ECO:0000313" key="2">
    <source>
        <dbReference type="EMBL" id="QCN96071.1"/>
    </source>
</evidence>
<reference evidence="2 3" key="1">
    <citation type="submission" date="2018-09" db="EMBL/GenBank/DDBJ databases">
        <title>Whole genome based analysis of evolution and adaptive divergence in Indian and Brazilian strains of Azospirillum brasilense.</title>
        <authorList>
            <person name="Singh C."/>
            <person name="Tripathi A.K."/>
        </authorList>
    </citation>
    <scope>NUCLEOTIDE SEQUENCE [LARGE SCALE GENOMIC DNA]</scope>
    <source>
        <strain evidence="2 3">MTCC4035</strain>
    </source>
</reference>
<dbReference type="AlphaFoldDB" id="A0A4D8PL16"/>
<protein>
    <submittedName>
        <fullName evidence="2">Antibiotic biosynthesis monooxygenase</fullName>
    </submittedName>
</protein>
<dbReference type="Pfam" id="PF03992">
    <property type="entry name" value="ABM"/>
    <property type="match status" value="1"/>
</dbReference>
<organism evidence="2 3">
    <name type="scientific">Azospirillum argentinense</name>
    <dbReference type="NCBI Taxonomy" id="2970906"/>
    <lineage>
        <taxon>Bacteria</taxon>
        <taxon>Pseudomonadati</taxon>
        <taxon>Pseudomonadota</taxon>
        <taxon>Alphaproteobacteria</taxon>
        <taxon>Rhodospirillales</taxon>
        <taxon>Azospirillaceae</taxon>
        <taxon>Azospirillum</taxon>
    </lineage>
</organism>
<dbReference type="InterPro" id="IPR011008">
    <property type="entry name" value="Dimeric_a/b-barrel"/>
</dbReference>